<dbReference type="KEGG" id="moc:BB934_26090"/>
<organism evidence="2">
    <name type="scientific">Microvirga ossetica</name>
    <dbReference type="NCBI Taxonomy" id="1882682"/>
    <lineage>
        <taxon>Bacteria</taxon>
        <taxon>Pseudomonadati</taxon>
        <taxon>Pseudomonadota</taxon>
        <taxon>Alphaproteobacteria</taxon>
        <taxon>Hyphomicrobiales</taxon>
        <taxon>Methylobacteriaceae</taxon>
        <taxon>Microvirga</taxon>
    </lineage>
</organism>
<reference evidence="2" key="1">
    <citation type="submission" date="2016-07" db="EMBL/GenBank/DDBJ databases">
        <title>Microvirga ossetica sp. nov. a new species of rhizobia isolated from root nodules of the legume species Vicia alpestris Steven originated from North Ossetia region in the Caucasus.</title>
        <authorList>
            <person name="Safronova V.I."/>
            <person name="Kuznetsova I.G."/>
            <person name="Sazanova A.L."/>
            <person name="Belimov A."/>
            <person name="Andronov E."/>
            <person name="Osledkin Y.S."/>
            <person name="Onishchuk O.P."/>
            <person name="Kurchak O.N."/>
            <person name="Shaposhnikov A.I."/>
            <person name="Willems A."/>
            <person name="Tikhonovich I.A."/>
        </authorList>
    </citation>
    <scope>NUCLEOTIDE SEQUENCE [LARGE SCALE GENOMIC DNA]</scope>
    <source>
        <strain evidence="2">V5/3M</strain>
    </source>
</reference>
<keyword evidence="1" id="KW-1133">Transmembrane helix</keyword>
<dbReference type="AlphaFoldDB" id="A0A1B2EMQ0"/>
<evidence type="ECO:0000256" key="1">
    <source>
        <dbReference type="SAM" id="Phobius"/>
    </source>
</evidence>
<feature type="transmembrane region" description="Helical" evidence="1">
    <location>
        <begin position="125"/>
        <end position="142"/>
    </location>
</feature>
<protein>
    <submittedName>
        <fullName evidence="2">Uncharacterized protein</fullName>
    </submittedName>
</protein>
<keyword evidence="1" id="KW-0812">Transmembrane</keyword>
<accession>A0A1B2EMQ0</accession>
<name>A0A1B2EMQ0_9HYPH</name>
<proteinExistence type="predicted"/>
<dbReference type="EMBL" id="CP016616">
    <property type="protein sequence ID" value="ANY81256.1"/>
    <property type="molecule type" value="Genomic_DNA"/>
</dbReference>
<gene>
    <name evidence="2" type="ORF">BB934_26090</name>
</gene>
<sequence>MHCLIDDESPLAQVDIILAQDQFDALFRHLWISPTPAILRVAISPTCFQYAMAGMAPGYPEDVVFPGGVTTAQIDDVTVEKRLSAPAASDMTDDTPADAPPDPSLARLDVIRKHADKIAASVKRIEFFAGLALGILVISAFLR</sequence>
<evidence type="ECO:0000313" key="2">
    <source>
        <dbReference type="EMBL" id="ANY81256.1"/>
    </source>
</evidence>
<keyword evidence="1" id="KW-0472">Membrane</keyword>